<feature type="transmembrane region" description="Helical" evidence="8">
    <location>
        <begin position="237"/>
        <end position="258"/>
    </location>
</feature>
<dbReference type="KEGG" id="aak:AA2016_1384"/>
<feature type="transmembrane region" description="Helical" evidence="8">
    <location>
        <begin position="92"/>
        <end position="111"/>
    </location>
</feature>
<evidence type="ECO:0000256" key="5">
    <source>
        <dbReference type="ARBA" id="ARBA00022692"/>
    </source>
</evidence>
<gene>
    <name evidence="10" type="ORF">AA2016_1384</name>
    <name evidence="11" type="ORF">FHS67_004489</name>
</gene>
<accession>A0AAC9AQE5</accession>
<dbReference type="PANTHER" id="PTHR33908:SF11">
    <property type="entry name" value="MEMBRANE PROTEIN"/>
    <property type="match status" value="1"/>
</dbReference>
<dbReference type="Proteomes" id="UP000075755">
    <property type="component" value="Chromosome"/>
</dbReference>
<feature type="transmembrane region" description="Helical" evidence="8">
    <location>
        <begin position="47"/>
        <end position="72"/>
    </location>
</feature>
<dbReference type="Proteomes" id="UP000577697">
    <property type="component" value="Unassembled WGS sequence"/>
</dbReference>
<feature type="transmembrane region" description="Helical" evidence="8">
    <location>
        <begin position="354"/>
        <end position="372"/>
    </location>
</feature>
<dbReference type="GO" id="GO:0009103">
    <property type="term" value="P:lipopolysaccharide biosynthetic process"/>
    <property type="evidence" value="ECO:0007669"/>
    <property type="project" value="UniProtKB-ARBA"/>
</dbReference>
<reference evidence="10 12" key="1">
    <citation type="submission" date="2016-03" db="EMBL/GenBank/DDBJ databases">
        <title>Complete genome of Aminobacter aminovorans KCTC 2477.</title>
        <authorList>
            <person name="Kim K.M."/>
        </authorList>
    </citation>
    <scope>NUCLEOTIDE SEQUENCE [LARGE SCALE GENOMIC DNA]</scope>
    <source>
        <strain evidence="10 12">KCTC 2477</strain>
    </source>
</reference>
<dbReference type="GO" id="GO:0005886">
    <property type="term" value="C:plasma membrane"/>
    <property type="evidence" value="ECO:0007669"/>
    <property type="project" value="UniProtKB-SubCell"/>
</dbReference>
<dbReference type="GO" id="GO:0016763">
    <property type="term" value="F:pentosyltransferase activity"/>
    <property type="evidence" value="ECO:0007669"/>
    <property type="project" value="TreeGrafter"/>
</dbReference>
<dbReference type="Pfam" id="PF13231">
    <property type="entry name" value="PMT_2"/>
    <property type="match status" value="1"/>
</dbReference>
<keyword evidence="6 8" id="KW-1133">Transmembrane helix</keyword>
<keyword evidence="3" id="KW-0328">Glycosyltransferase</keyword>
<evidence type="ECO:0000256" key="4">
    <source>
        <dbReference type="ARBA" id="ARBA00022679"/>
    </source>
</evidence>
<comment type="subcellular location">
    <subcellularLocation>
        <location evidence="1">Cell membrane</location>
        <topology evidence="1">Multi-pass membrane protein</topology>
    </subcellularLocation>
</comment>
<dbReference type="EMBL" id="CP015005">
    <property type="protein sequence ID" value="AMS40318.1"/>
    <property type="molecule type" value="Genomic_DNA"/>
</dbReference>
<feature type="transmembrane region" description="Helical" evidence="8">
    <location>
        <begin position="301"/>
        <end position="322"/>
    </location>
</feature>
<dbReference type="AlphaFoldDB" id="A0AAC9AQE5"/>
<evidence type="ECO:0000256" key="2">
    <source>
        <dbReference type="ARBA" id="ARBA00022475"/>
    </source>
</evidence>
<feature type="transmembrane region" description="Helical" evidence="8">
    <location>
        <begin position="210"/>
        <end position="230"/>
    </location>
</feature>
<keyword evidence="4" id="KW-0808">Transferase</keyword>
<evidence type="ECO:0000313" key="10">
    <source>
        <dbReference type="EMBL" id="AMS40318.1"/>
    </source>
</evidence>
<dbReference type="InterPro" id="IPR038731">
    <property type="entry name" value="RgtA/B/C-like"/>
</dbReference>
<evidence type="ECO:0000256" key="6">
    <source>
        <dbReference type="ARBA" id="ARBA00022989"/>
    </source>
</evidence>
<feature type="transmembrane region" description="Helical" evidence="8">
    <location>
        <begin position="384"/>
        <end position="403"/>
    </location>
</feature>
<dbReference type="RefSeq" id="WP_083948450.1">
    <property type="nucleotide sequence ID" value="NZ_CP015005.1"/>
</dbReference>
<keyword evidence="13" id="KW-1185">Reference proteome</keyword>
<keyword evidence="2" id="KW-1003">Cell membrane</keyword>
<feature type="transmembrane region" description="Helical" evidence="8">
    <location>
        <begin position="173"/>
        <end position="190"/>
    </location>
</feature>
<evidence type="ECO:0000256" key="1">
    <source>
        <dbReference type="ARBA" id="ARBA00004651"/>
    </source>
</evidence>
<evidence type="ECO:0000313" key="13">
    <source>
        <dbReference type="Proteomes" id="UP000577697"/>
    </source>
</evidence>
<evidence type="ECO:0000313" key="12">
    <source>
        <dbReference type="Proteomes" id="UP000075755"/>
    </source>
</evidence>
<sequence>MSAVVRRLELTQNGHRFAGLALAGWFVAHVFSLGLRFQGLIAARPQAVTVASLAAIVGISLALGFYNLDFLYGAHVDEPTKVALVADKPNNYFHPPLLIVLARGVVWLVSASSDLDRLWAGRFVSVMAMTAASALFYLVMARYIDRLQSVIWSCVFASSPAIAVHAHFFKEDALLVLAICLGLHALVRLVERTDLHNLIYLGIALGLAPSAKYVGFLNSVGLFAFALWYCRLGVRGGALVVVAGAATILAVLLVSFAGESGTGLGDVLTGLARELRHAEDGHDLKEWVWAGYGFTHLRHHLLPSITAMTFLIGLGAICLALVKDRDRQVAAFAAAAIIWLFALELSPLKIVGQMRYVLPVVIYFLLAAGIACSRSVAIRSRAGAMVLALVALTVTAHAGISYVRNMNPGKDTRTRAVEFLTANGMTNVVSDYPIGHPVAQTWDYEALASYDYLLSLRFERYLRGGELRAQDSQVYELASIFHCLDGYAVATISRLYGDYGFVAPTVRIYDLKRGASCIPAAKSRM</sequence>
<feature type="transmembrane region" description="Helical" evidence="8">
    <location>
        <begin position="17"/>
        <end position="35"/>
    </location>
</feature>
<dbReference type="InterPro" id="IPR050297">
    <property type="entry name" value="LipidA_mod_glycosyltrf_83"/>
</dbReference>
<evidence type="ECO:0000259" key="9">
    <source>
        <dbReference type="Pfam" id="PF13231"/>
    </source>
</evidence>
<evidence type="ECO:0000256" key="8">
    <source>
        <dbReference type="SAM" id="Phobius"/>
    </source>
</evidence>
<feature type="transmembrane region" description="Helical" evidence="8">
    <location>
        <begin position="150"/>
        <end position="166"/>
    </location>
</feature>
<organism evidence="10 12">
    <name type="scientific">Aminobacter aminovorans</name>
    <name type="common">Chelatobacter heintzii</name>
    <dbReference type="NCBI Taxonomy" id="83263"/>
    <lineage>
        <taxon>Bacteria</taxon>
        <taxon>Pseudomonadati</taxon>
        <taxon>Pseudomonadota</taxon>
        <taxon>Alphaproteobacteria</taxon>
        <taxon>Hyphomicrobiales</taxon>
        <taxon>Phyllobacteriaceae</taxon>
        <taxon>Aminobacter</taxon>
    </lineage>
</organism>
<evidence type="ECO:0000256" key="3">
    <source>
        <dbReference type="ARBA" id="ARBA00022676"/>
    </source>
</evidence>
<keyword evidence="5 8" id="KW-0812">Transmembrane</keyword>
<feature type="domain" description="Glycosyltransferase RgtA/B/C/D-like" evidence="9">
    <location>
        <begin position="105"/>
        <end position="234"/>
    </location>
</feature>
<proteinExistence type="predicted"/>
<protein>
    <recommendedName>
        <fullName evidence="9">Glycosyltransferase RgtA/B/C/D-like domain-containing protein</fullName>
    </recommendedName>
</protein>
<keyword evidence="7 8" id="KW-0472">Membrane</keyword>
<name>A0AAC9AQE5_AMIAI</name>
<dbReference type="EMBL" id="JACICB010000017">
    <property type="protein sequence ID" value="MBB3708153.1"/>
    <property type="molecule type" value="Genomic_DNA"/>
</dbReference>
<feature type="transmembrane region" description="Helical" evidence="8">
    <location>
        <begin position="123"/>
        <end position="144"/>
    </location>
</feature>
<evidence type="ECO:0000256" key="7">
    <source>
        <dbReference type="ARBA" id="ARBA00023136"/>
    </source>
</evidence>
<feature type="transmembrane region" description="Helical" evidence="8">
    <location>
        <begin position="329"/>
        <end position="348"/>
    </location>
</feature>
<evidence type="ECO:0000313" key="11">
    <source>
        <dbReference type="EMBL" id="MBB3708153.1"/>
    </source>
</evidence>
<reference evidence="11 13" key="2">
    <citation type="submission" date="2020-08" db="EMBL/GenBank/DDBJ databases">
        <title>Genomic Encyclopedia of Type Strains, Phase IV (KMG-IV): sequencing the most valuable type-strain genomes for metagenomic binning, comparative biology and taxonomic classification.</title>
        <authorList>
            <person name="Goeker M."/>
        </authorList>
    </citation>
    <scope>NUCLEOTIDE SEQUENCE [LARGE SCALE GENOMIC DNA]</scope>
    <source>
        <strain evidence="11 13">DSM 10368</strain>
    </source>
</reference>
<dbReference type="PANTHER" id="PTHR33908">
    <property type="entry name" value="MANNOSYLTRANSFERASE YKCB-RELATED"/>
    <property type="match status" value="1"/>
</dbReference>